<evidence type="ECO:0000256" key="3">
    <source>
        <dbReference type="ARBA" id="ARBA00022679"/>
    </source>
</evidence>
<reference evidence="5" key="1">
    <citation type="journal article" date="2017" name="Front. Cell. Infect. Microbiol.">
        <title>The Escherichia coli Serogroup O1 and O2 Lipopolysaccharides Are Encoded by Multiple O-antigen Gene Clusters.</title>
        <authorList>
            <person name="Delannoy S."/>
            <person name="Beutin L."/>
            <person name="Mariani-Kurkdjian P."/>
            <person name="Fleiss A."/>
            <person name="Bonacorsi S."/>
            <person name="Fach P."/>
        </authorList>
    </citation>
    <scope>NUCLEOTIDE SEQUENCE</scope>
    <source>
        <strain evidence="5">CB15123</strain>
    </source>
</reference>
<accession>A0A1S6PTM0</accession>
<dbReference type="Gene3D" id="3.90.550.10">
    <property type="entry name" value="Spore Coat Polysaccharide Biosynthesis Protein SpsA, Chain A"/>
    <property type="match status" value="1"/>
</dbReference>
<dbReference type="Pfam" id="PF00535">
    <property type="entry name" value="Glycos_transf_2"/>
    <property type="match status" value="1"/>
</dbReference>
<dbReference type="GO" id="GO:0016757">
    <property type="term" value="F:glycosyltransferase activity"/>
    <property type="evidence" value="ECO:0007669"/>
    <property type="project" value="UniProtKB-KW"/>
</dbReference>
<evidence type="ECO:0000256" key="2">
    <source>
        <dbReference type="ARBA" id="ARBA00022676"/>
    </source>
</evidence>
<dbReference type="InterPro" id="IPR006446">
    <property type="entry name" value="RhaTrfase"/>
</dbReference>
<keyword evidence="2" id="KW-0328">Glycosyltransferase</keyword>
<evidence type="ECO:0000256" key="1">
    <source>
        <dbReference type="ARBA" id="ARBA00006739"/>
    </source>
</evidence>
<keyword evidence="3 5" id="KW-0808">Transferase</keyword>
<protein>
    <submittedName>
        <fullName evidence="5">Glycosyl transferase family protein</fullName>
    </submittedName>
</protein>
<evidence type="ECO:0000313" key="5">
    <source>
        <dbReference type="EMBL" id="AQU71804.1"/>
    </source>
</evidence>
<dbReference type="InterPro" id="IPR029044">
    <property type="entry name" value="Nucleotide-diphossugar_trans"/>
</dbReference>
<dbReference type="CDD" id="cd02526">
    <property type="entry name" value="GT2_RfbF_like"/>
    <property type="match status" value="1"/>
</dbReference>
<sequence>MKNIVAGNKKILGVVVLFEPDIHHLQKLFDSVSNQVNAVIFVDNSKVSNLDIINNLREYSSIPVIYKYLNDNKGIAIAQNIGIQYCLVENYSHVLLLDQDSILPDTMVDKLFQAEYNLISAGKNVGAVGPSYIDVKTGVLSGAISCNLFGKKIKPLNKNSIETTDYLISSGTLIRNKILKKIGVMDEKFFIDLVDSEWCERSRMMGFDCYIVGNAILEHSIGDSSTTFMGKNVTIHNDIRHYYMVRNSLYLILYKKISIRYKMFLLTRLPPFVLLHLLLSKNKKTKISLFYSAIIDGLMKKMYKCSFKC</sequence>
<dbReference type="AlphaFoldDB" id="A0A1S6PTM0"/>
<feature type="domain" description="Glycosyltransferase 2-like" evidence="4">
    <location>
        <begin position="24"/>
        <end position="113"/>
    </location>
</feature>
<name>A0A1S6PTM0_ECOLX</name>
<dbReference type="PANTHER" id="PTHR43179:SF12">
    <property type="entry name" value="GALACTOFURANOSYLTRANSFERASE GLFT2"/>
    <property type="match status" value="1"/>
</dbReference>
<dbReference type="SUPFAM" id="SSF53448">
    <property type="entry name" value="Nucleotide-diphospho-sugar transferases"/>
    <property type="match status" value="1"/>
</dbReference>
<dbReference type="InterPro" id="IPR001173">
    <property type="entry name" value="Glyco_trans_2-like"/>
</dbReference>
<evidence type="ECO:0000259" key="4">
    <source>
        <dbReference type="Pfam" id="PF00535"/>
    </source>
</evidence>
<dbReference type="EMBL" id="KY115229">
    <property type="protein sequence ID" value="AQU71804.1"/>
    <property type="molecule type" value="Genomic_DNA"/>
</dbReference>
<dbReference type="NCBIfam" id="TIGR01556">
    <property type="entry name" value="rhamnosyltran"/>
    <property type="match status" value="1"/>
</dbReference>
<proteinExistence type="inferred from homology"/>
<comment type="similarity">
    <text evidence="1">Belongs to the glycosyltransferase 2 family.</text>
</comment>
<dbReference type="PANTHER" id="PTHR43179">
    <property type="entry name" value="RHAMNOSYLTRANSFERASE WBBL"/>
    <property type="match status" value="1"/>
</dbReference>
<organism evidence="5">
    <name type="scientific">Escherichia coli O2:H40</name>
    <dbReference type="NCBI Taxonomy" id="1963783"/>
    <lineage>
        <taxon>Bacteria</taxon>
        <taxon>Pseudomonadati</taxon>
        <taxon>Pseudomonadota</taxon>
        <taxon>Gammaproteobacteria</taxon>
        <taxon>Enterobacterales</taxon>
        <taxon>Enterobacteriaceae</taxon>
        <taxon>Escherichia</taxon>
    </lineage>
</organism>